<gene>
    <name evidence="4" type="ORF">CYPRO_2963</name>
</gene>
<protein>
    <recommendedName>
        <fullName evidence="2">Anti-sigma factor antagonist</fullName>
    </recommendedName>
</protein>
<feature type="domain" description="STAS" evidence="3">
    <location>
        <begin position="19"/>
        <end position="112"/>
    </location>
</feature>
<dbReference type="PROSITE" id="PS50801">
    <property type="entry name" value="STAS"/>
    <property type="match status" value="1"/>
</dbReference>
<dbReference type="InterPro" id="IPR036513">
    <property type="entry name" value="STAS_dom_sf"/>
</dbReference>
<keyword evidence="5" id="KW-1185">Reference proteome</keyword>
<dbReference type="NCBIfam" id="TIGR00377">
    <property type="entry name" value="ant_ant_sig"/>
    <property type="match status" value="1"/>
</dbReference>
<dbReference type="InterPro" id="IPR002645">
    <property type="entry name" value="STAS_dom"/>
</dbReference>
<organism evidence="4 5">
    <name type="scientific">Cyclonatronum proteinivorum</name>
    <dbReference type="NCBI Taxonomy" id="1457365"/>
    <lineage>
        <taxon>Bacteria</taxon>
        <taxon>Pseudomonadati</taxon>
        <taxon>Balneolota</taxon>
        <taxon>Balneolia</taxon>
        <taxon>Balneolales</taxon>
        <taxon>Cyclonatronaceae</taxon>
        <taxon>Cyclonatronum</taxon>
    </lineage>
</organism>
<dbReference type="SUPFAM" id="SSF52091">
    <property type="entry name" value="SpoIIaa-like"/>
    <property type="match status" value="1"/>
</dbReference>
<dbReference type="AlphaFoldDB" id="A0A345UNZ8"/>
<dbReference type="Pfam" id="PF01740">
    <property type="entry name" value="STAS"/>
    <property type="match status" value="1"/>
</dbReference>
<reference evidence="4 5" key="1">
    <citation type="submission" date="2018-03" db="EMBL/GenBank/DDBJ databases">
        <title>Phenotypic and genomic properties of Cyclonatronum proteinivorum gen. nov., sp. nov., a haloalkaliphilic bacteroidete from soda lakes possessing Na+-translocating rhodopsin.</title>
        <authorList>
            <person name="Toshchakov S.V."/>
            <person name="Korzhenkov A."/>
            <person name="Samarov N.I."/>
            <person name="Kublanov I.V."/>
            <person name="Muntyan M.S."/>
            <person name="Sorokin D.Y."/>
        </authorList>
    </citation>
    <scope>NUCLEOTIDE SEQUENCE [LARGE SCALE GENOMIC DNA]</scope>
    <source>
        <strain evidence="4 5">Omega</strain>
    </source>
</reference>
<dbReference type="KEGG" id="cprv:CYPRO_2963"/>
<evidence type="ECO:0000259" key="3">
    <source>
        <dbReference type="PROSITE" id="PS50801"/>
    </source>
</evidence>
<dbReference type="Gene3D" id="3.30.750.24">
    <property type="entry name" value="STAS domain"/>
    <property type="match status" value="1"/>
</dbReference>
<dbReference type="PANTHER" id="PTHR33495:SF2">
    <property type="entry name" value="ANTI-SIGMA FACTOR ANTAGONIST TM_1081-RELATED"/>
    <property type="match status" value="1"/>
</dbReference>
<accession>A0A345UNZ8</accession>
<evidence type="ECO:0000256" key="2">
    <source>
        <dbReference type="RuleBase" id="RU003749"/>
    </source>
</evidence>
<evidence type="ECO:0000256" key="1">
    <source>
        <dbReference type="ARBA" id="ARBA00009013"/>
    </source>
</evidence>
<dbReference type="PANTHER" id="PTHR33495">
    <property type="entry name" value="ANTI-SIGMA FACTOR ANTAGONIST TM_1081-RELATED-RELATED"/>
    <property type="match status" value="1"/>
</dbReference>
<comment type="similarity">
    <text evidence="1 2">Belongs to the anti-sigma-factor antagonist family.</text>
</comment>
<dbReference type="OrthoDB" id="9796110at2"/>
<name>A0A345UNZ8_9BACT</name>
<dbReference type="EMBL" id="CP027806">
    <property type="protein sequence ID" value="AXJ02200.1"/>
    <property type="molecule type" value="Genomic_DNA"/>
</dbReference>
<dbReference type="GO" id="GO:0043856">
    <property type="term" value="F:anti-sigma factor antagonist activity"/>
    <property type="evidence" value="ECO:0007669"/>
    <property type="project" value="InterPro"/>
</dbReference>
<dbReference type="Proteomes" id="UP000254808">
    <property type="component" value="Chromosome"/>
</dbReference>
<dbReference type="CDD" id="cd07043">
    <property type="entry name" value="STAS_anti-anti-sigma_factors"/>
    <property type="match status" value="1"/>
</dbReference>
<dbReference type="RefSeq" id="WP_114985320.1">
    <property type="nucleotide sequence ID" value="NZ_CP027806.1"/>
</dbReference>
<evidence type="ECO:0000313" key="4">
    <source>
        <dbReference type="EMBL" id="AXJ02200.1"/>
    </source>
</evidence>
<dbReference type="InterPro" id="IPR003658">
    <property type="entry name" value="Anti-sigma_ant"/>
</dbReference>
<proteinExistence type="inferred from homology"/>
<evidence type="ECO:0000313" key="5">
    <source>
        <dbReference type="Proteomes" id="UP000254808"/>
    </source>
</evidence>
<sequence length="129" mass="14452">MKLDLQQNEDYALLTPHASKLDSTVAPDLKSNIILLGNTFDTGGLIINLENVEFADSSGLSALLLAFRMYRDSGRTLVLCCLQERVQKLLDISQLTNSFIIKERLDEAIEVFTAYESDDDEDADDDDDF</sequence>